<organism evidence="2 3">
    <name type="scientific">Emticicia agri</name>
    <dbReference type="NCBI Taxonomy" id="2492393"/>
    <lineage>
        <taxon>Bacteria</taxon>
        <taxon>Pseudomonadati</taxon>
        <taxon>Bacteroidota</taxon>
        <taxon>Cytophagia</taxon>
        <taxon>Cytophagales</taxon>
        <taxon>Leadbetterellaceae</taxon>
        <taxon>Emticicia</taxon>
    </lineage>
</organism>
<dbReference type="AlphaFoldDB" id="A0A4Q5M4T7"/>
<evidence type="ECO:0000313" key="2">
    <source>
        <dbReference type="EMBL" id="RYU97381.1"/>
    </source>
</evidence>
<accession>A0A4Q5M4T7</accession>
<dbReference type="Proteomes" id="UP000293162">
    <property type="component" value="Unassembled WGS sequence"/>
</dbReference>
<feature type="coiled-coil region" evidence="1">
    <location>
        <begin position="21"/>
        <end position="48"/>
    </location>
</feature>
<gene>
    <name evidence="2" type="ORF">EWM59_01440</name>
</gene>
<name>A0A4Q5M4T7_9BACT</name>
<keyword evidence="1" id="KW-0175">Coiled coil</keyword>
<evidence type="ECO:0000256" key="1">
    <source>
        <dbReference type="SAM" id="Coils"/>
    </source>
</evidence>
<reference evidence="2 3" key="1">
    <citation type="submission" date="2019-02" db="EMBL/GenBank/DDBJ databases">
        <title>Bacterial novel species Emticicia sp. 17J42-9 isolated from soil.</title>
        <authorList>
            <person name="Jung H.-Y."/>
        </authorList>
    </citation>
    <scope>NUCLEOTIDE SEQUENCE [LARGE SCALE GENOMIC DNA]</scope>
    <source>
        <strain evidence="2 3">17J42-9</strain>
    </source>
</reference>
<proteinExistence type="predicted"/>
<comment type="caution">
    <text evidence="2">The sequence shown here is derived from an EMBL/GenBank/DDBJ whole genome shotgun (WGS) entry which is preliminary data.</text>
</comment>
<protein>
    <submittedName>
        <fullName evidence="2">Uncharacterized protein</fullName>
    </submittedName>
</protein>
<dbReference type="RefSeq" id="WP_130019163.1">
    <property type="nucleotide sequence ID" value="NZ_SEWF01000002.1"/>
</dbReference>
<dbReference type="OrthoDB" id="8703200at2"/>
<keyword evidence="3" id="KW-1185">Reference proteome</keyword>
<evidence type="ECO:0000313" key="3">
    <source>
        <dbReference type="Proteomes" id="UP000293162"/>
    </source>
</evidence>
<sequence length="251" mass="29551">MIKTNYLENIKLLRQKIPVGVSDALRVLEIAEGNVEEAENLIKKEFLNILIEKTGVNADIAQKALFKNKFDIGAALIEIEKQIYSSTELILKRCVREKEYAIRSILEVIERKIEADTQEYQSLKLYGWFNFELLKTLDAILFSFAAIAEWLSYEYYEDFNYAIGCHMEEVTEQIEKALHLPEIADFIRVSNERQSYFYEKYKNKKNGYFKAYEKLMEDAAFKQAKNGYYSNKEHLINSLYEFVKTHINHFP</sequence>
<dbReference type="EMBL" id="SEWF01000002">
    <property type="protein sequence ID" value="RYU97381.1"/>
    <property type="molecule type" value="Genomic_DNA"/>
</dbReference>